<organism evidence="2 3">
    <name type="scientific">Pedobacter xixiisoli</name>
    <dbReference type="NCBI Taxonomy" id="1476464"/>
    <lineage>
        <taxon>Bacteria</taxon>
        <taxon>Pseudomonadati</taxon>
        <taxon>Bacteroidota</taxon>
        <taxon>Sphingobacteriia</taxon>
        <taxon>Sphingobacteriales</taxon>
        <taxon>Sphingobacteriaceae</taxon>
        <taxon>Pedobacter</taxon>
    </lineage>
</organism>
<protein>
    <submittedName>
        <fullName evidence="2">Predicted transcriptional regulator YdeE, contains AraC-type DNA-binding domain</fullName>
    </submittedName>
</protein>
<accession>A0A286AAD9</accession>
<evidence type="ECO:0000313" key="3">
    <source>
        <dbReference type="Proteomes" id="UP000219281"/>
    </source>
</evidence>
<reference evidence="3" key="1">
    <citation type="submission" date="2017-09" db="EMBL/GenBank/DDBJ databases">
        <authorList>
            <person name="Varghese N."/>
            <person name="Submissions S."/>
        </authorList>
    </citation>
    <scope>NUCLEOTIDE SEQUENCE [LARGE SCALE GENOMIC DNA]</scope>
    <source>
        <strain evidence="3">CGMCC 1.12803</strain>
    </source>
</reference>
<dbReference type="SMART" id="SM00871">
    <property type="entry name" value="AraC_E_bind"/>
    <property type="match status" value="1"/>
</dbReference>
<gene>
    <name evidence="2" type="ORF">SAMN06297358_3230</name>
</gene>
<dbReference type="RefSeq" id="WP_097133030.1">
    <property type="nucleotide sequence ID" value="NZ_OCMT01000003.1"/>
</dbReference>
<dbReference type="GO" id="GO:0003677">
    <property type="term" value="F:DNA binding"/>
    <property type="evidence" value="ECO:0007669"/>
    <property type="project" value="UniProtKB-KW"/>
</dbReference>
<name>A0A286AAD9_9SPHI</name>
<dbReference type="Proteomes" id="UP000219281">
    <property type="component" value="Unassembled WGS sequence"/>
</dbReference>
<dbReference type="InterPro" id="IPR010499">
    <property type="entry name" value="AraC_E-bd"/>
</dbReference>
<sequence length="155" mass="17837">MSNQIIQKFYVIGISTRTTNENGQSAKDIEALWSKFWGEEIQKQIPNKLNEDIYAVYTDYETDFTKPYTTIIGSAVSSLENIPNGFVGITIETTTYKKFISRGKMPEAVFNTWLEIWGDKDLNLERSYKADFTIHGKKYYDGDNAEVETYIAVKE</sequence>
<evidence type="ECO:0000259" key="1">
    <source>
        <dbReference type="SMART" id="SM00871"/>
    </source>
</evidence>
<feature type="domain" description="AraC effector-binding" evidence="1">
    <location>
        <begin position="1"/>
        <end position="154"/>
    </location>
</feature>
<keyword evidence="2" id="KW-0238">DNA-binding</keyword>
<keyword evidence="3" id="KW-1185">Reference proteome</keyword>
<dbReference type="InterPro" id="IPR053182">
    <property type="entry name" value="YobU-like_regulator"/>
</dbReference>
<dbReference type="AlphaFoldDB" id="A0A286AAD9"/>
<evidence type="ECO:0000313" key="2">
    <source>
        <dbReference type="EMBL" id="SOD18875.1"/>
    </source>
</evidence>
<dbReference type="PANTHER" id="PTHR36444:SF2">
    <property type="entry name" value="TRANSCRIPTIONAL REGULATOR PROTEIN YOBU-RELATED"/>
    <property type="match status" value="1"/>
</dbReference>
<proteinExistence type="predicted"/>
<dbReference type="Gene3D" id="3.20.80.10">
    <property type="entry name" value="Regulatory factor, effector binding domain"/>
    <property type="match status" value="1"/>
</dbReference>
<dbReference type="SUPFAM" id="SSF55136">
    <property type="entry name" value="Probable bacterial effector-binding domain"/>
    <property type="match status" value="1"/>
</dbReference>
<dbReference type="InterPro" id="IPR029441">
    <property type="entry name" value="Cass2"/>
</dbReference>
<dbReference type="Pfam" id="PF14526">
    <property type="entry name" value="Cass2"/>
    <property type="match status" value="1"/>
</dbReference>
<dbReference type="EMBL" id="OCMT01000003">
    <property type="protein sequence ID" value="SOD18875.1"/>
    <property type="molecule type" value="Genomic_DNA"/>
</dbReference>
<dbReference type="InterPro" id="IPR011256">
    <property type="entry name" value="Reg_factor_effector_dom_sf"/>
</dbReference>
<dbReference type="PANTHER" id="PTHR36444">
    <property type="entry name" value="TRANSCRIPTIONAL REGULATOR PROTEIN YOBU-RELATED"/>
    <property type="match status" value="1"/>
</dbReference>
<dbReference type="OrthoDB" id="9801008at2"/>